<dbReference type="CDD" id="cd23659">
    <property type="entry name" value="USP_At3g01520-like"/>
    <property type="match status" value="1"/>
</dbReference>
<name>A0A0F7ST98_PHARH</name>
<protein>
    <submittedName>
        <fullName evidence="3">UspA</fullName>
    </submittedName>
</protein>
<dbReference type="Gene3D" id="3.40.50.620">
    <property type="entry name" value="HUPs"/>
    <property type="match status" value="1"/>
</dbReference>
<feature type="compositionally biased region" description="Polar residues" evidence="1">
    <location>
        <begin position="17"/>
        <end position="26"/>
    </location>
</feature>
<sequence>MSSPPSDLVEHYHPDISSRSPHNSPSKYDMANAFELTSPLTRQKTPEEIATPTRFVDPKQPTYGKTLSSPLDSPGILADQIQEFDLPGQSKSGEDEGMKIVLGYDTTVDALLAFNHVLNRMSLHPNDHVYMAQVLPLTSASASSSLFSSPQSTPNTHTAQAVSYEGAHGDEDDTNLSTLSSKDRELVILRRIRKATMEKLTTEGIKLLSKGCKVTPVIVHSEQPAKALCTLAERHDADLIVIGRRKLSKLHRVVGAGSVGNYCLLHGGCNVLIVQK</sequence>
<evidence type="ECO:0000313" key="3">
    <source>
        <dbReference type="EMBL" id="CED85407.1"/>
    </source>
</evidence>
<dbReference type="AlphaFoldDB" id="A0A0F7ST98"/>
<dbReference type="PANTHER" id="PTHR31964:SF113">
    <property type="entry name" value="USPA DOMAIN-CONTAINING PROTEIN"/>
    <property type="match status" value="1"/>
</dbReference>
<evidence type="ECO:0000256" key="1">
    <source>
        <dbReference type="SAM" id="MobiDB-lite"/>
    </source>
</evidence>
<accession>A0A0F7ST98</accession>
<dbReference type="Pfam" id="PF00582">
    <property type="entry name" value="Usp"/>
    <property type="match status" value="1"/>
</dbReference>
<evidence type="ECO:0000259" key="2">
    <source>
        <dbReference type="Pfam" id="PF00582"/>
    </source>
</evidence>
<dbReference type="InterPro" id="IPR014729">
    <property type="entry name" value="Rossmann-like_a/b/a_fold"/>
</dbReference>
<proteinExistence type="predicted"/>
<feature type="domain" description="UspA" evidence="2">
    <location>
        <begin position="99"/>
        <end position="274"/>
    </location>
</feature>
<dbReference type="SUPFAM" id="SSF52402">
    <property type="entry name" value="Adenine nucleotide alpha hydrolases-like"/>
    <property type="match status" value="1"/>
</dbReference>
<feature type="region of interest" description="Disordered" evidence="1">
    <location>
        <begin position="1"/>
        <end position="63"/>
    </location>
</feature>
<dbReference type="EMBL" id="LN483332">
    <property type="protein sequence ID" value="CED85407.1"/>
    <property type="molecule type" value="Genomic_DNA"/>
</dbReference>
<dbReference type="PANTHER" id="PTHR31964">
    <property type="entry name" value="ADENINE NUCLEOTIDE ALPHA HYDROLASES-LIKE SUPERFAMILY PROTEIN"/>
    <property type="match status" value="1"/>
</dbReference>
<dbReference type="InterPro" id="IPR006016">
    <property type="entry name" value="UspA"/>
</dbReference>
<organism evidence="3">
    <name type="scientific">Phaffia rhodozyma</name>
    <name type="common">Yeast</name>
    <name type="synonym">Xanthophyllomyces dendrorhous</name>
    <dbReference type="NCBI Taxonomy" id="264483"/>
    <lineage>
        <taxon>Eukaryota</taxon>
        <taxon>Fungi</taxon>
        <taxon>Dikarya</taxon>
        <taxon>Basidiomycota</taxon>
        <taxon>Agaricomycotina</taxon>
        <taxon>Tremellomycetes</taxon>
        <taxon>Cystofilobasidiales</taxon>
        <taxon>Mrakiaceae</taxon>
        <taxon>Phaffia</taxon>
    </lineage>
</organism>
<reference evidence="3" key="1">
    <citation type="submission" date="2014-08" db="EMBL/GenBank/DDBJ databases">
        <authorList>
            <person name="Sharma Rahul"/>
            <person name="Thines Marco"/>
        </authorList>
    </citation>
    <scope>NUCLEOTIDE SEQUENCE</scope>
</reference>